<gene>
    <name evidence="1" type="ORF">HPULCUR_007314</name>
</gene>
<evidence type="ECO:0000313" key="2">
    <source>
        <dbReference type="Proteomes" id="UP001476247"/>
    </source>
</evidence>
<accession>A0ABP9Y4D4</accession>
<keyword evidence="2" id="KW-1185">Reference proteome</keyword>
<proteinExistence type="predicted"/>
<evidence type="ECO:0000313" key="1">
    <source>
        <dbReference type="EMBL" id="GAA5801859.1"/>
    </source>
</evidence>
<name>A0ABP9Y4D4_9FUNG</name>
<organism evidence="1 2">
    <name type="scientific">Helicostylum pulchrum</name>
    <dbReference type="NCBI Taxonomy" id="562976"/>
    <lineage>
        <taxon>Eukaryota</taxon>
        <taxon>Fungi</taxon>
        <taxon>Fungi incertae sedis</taxon>
        <taxon>Mucoromycota</taxon>
        <taxon>Mucoromycotina</taxon>
        <taxon>Mucoromycetes</taxon>
        <taxon>Mucorales</taxon>
        <taxon>Mucorineae</taxon>
        <taxon>Mucoraceae</taxon>
        <taxon>Helicostylum</taxon>
    </lineage>
</organism>
<dbReference type="EMBL" id="BAABUJ010000020">
    <property type="protein sequence ID" value="GAA5801859.1"/>
    <property type="molecule type" value="Genomic_DNA"/>
</dbReference>
<reference evidence="1 2" key="1">
    <citation type="submission" date="2024-04" db="EMBL/GenBank/DDBJ databases">
        <title>genome sequences of Mucor flavus KT1a and Helicostylum pulchrum KT1b strains isolation_sourced from the surface of a dry-aged beef.</title>
        <authorList>
            <person name="Toyotome T."/>
            <person name="Hosono M."/>
            <person name="Torimaru M."/>
            <person name="Fukuda K."/>
            <person name="Mikami N."/>
        </authorList>
    </citation>
    <scope>NUCLEOTIDE SEQUENCE [LARGE SCALE GENOMIC DNA]</scope>
    <source>
        <strain evidence="1 2">KT1b</strain>
    </source>
</reference>
<dbReference type="Proteomes" id="UP001476247">
    <property type="component" value="Unassembled WGS sequence"/>
</dbReference>
<comment type="caution">
    <text evidence="1">The sequence shown here is derived from an EMBL/GenBank/DDBJ whole genome shotgun (WGS) entry which is preliminary data.</text>
</comment>
<sequence length="199" mass="24034">MKSKGKKPYKSWLKDGVQNGPSSMEILVEWLGDKANYIKWKQDFSINRVPKKELVEEIIDKLCQGGIYHRLPKDVASKISTILNNYRIIRRWRDINLNNGNCTKTVQQEVLKRFPYWNSLHPVFDHQDFDSRLNYFISKCQKNEFIRMEEIRKMLYYYTQKRVEKVKNQRNLIYKEKLQANQYFEKCLYEAGFTETEIK</sequence>
<dbReference type="PANTHER" id="PTHR33324:SF2">
    <property type="entry name" value="MYB_SANT-LIKE DNA-BINDING DOMAIN-CONTAINING PROTEIN"/>
    <property type="match status" value="1"/>
</dbReference>
<dbReference type="PANTHER" id="PTHR33324">
    <property type="entry name" value="EXPRESSED PROTEIN"/>
    <property type="match status" value="1"/>
</dbReference>
<protein>
    <submittedName>
        <fullName evidence="1">Uncharacterized protein</fullName>
    </submittedName>
</protein>